<feature type="domain" description="STAS" evidence="3">
    <location>
        <begin position="251"/>
        <end position="362"/>
    </location>
</feature>
<dbReference type="SUPFAM" id="SSF55785">
    <property type="entry name" value="PYP-like sensor domain (PAS domain)"/>
    <property type="match status" value="2"/>
</dbReference>
<dbReference type="RefSeq" id="WP_044240804.1">
    <property type="nucleotide sequence ID" value="NZ_ASRX01000018.1"/>
</dbReference>
<dbReference type="PROSITE" id="PS50801">
    <property type="entry name" value="STAS"/>
    <property type="match status" value="1"/>
</dbReference>
<keyword evidence="5" id="KW-1185">Reference proteome</keyword>
<protein>
    <submittedName>
        <fullName evidence="4">RsbR, positive regulator of sigma-B</fullName>
    </submittedName>
</protein>
<dbReference type="Pfam" id="PF08447">
    <property type="entry name" value="PAS_3"/>
    <property type="match status" value="1"/>
</dbReference>
<name>A0A017TB80_9BACT</name>
<dbReference type="PANTHER" id="PTHR33745">
    <property type="entry name" value="RSBT ANTAGONIST PROTEIN RSBS-RELATED"/>
    <property type="match status" value="1"/>
</dbReference>
<evidence type="ECO:0000256" key="1">
    <source>
        <dbReference type="ARBA" id="ARBA00022553"/>
    </source>
</evidence>
<evidence type="ECO:0000313" key="4">
    <source>
        <dbReference type="EMBL" id="EYF06172.1"/>
    </source>
</evidence>
<keyword evidence="1" id="KW-0597">Phosphoprotein</keyword>
<dbReference type="SMART" id="SM00091">
    <property type="entry name" value="PAS"/>
    <property type="match status" value="2"/>
</dbReference>
<dbReference type="eggNOG" id="COG1366">
    <property type="taxonomic scope" value="Bacteria"/>
</dbReference>
<dbReference type="CDD" id="cd00130">
    <property type="entry name" value="PAS"/>
    <property type="match status" value="1"/>
</dbReference>
<dbReference type="InterPro" id="IPR000014">
    <property type="entry name" value="PAS"/>
</dbReference>
<dbReference type="InterPro" id="IPR036513">
    <property type="entry name" value="STAS_dom_sf"/>
</dbReference>
<dbReference type="InterPro" id="IPR013655">
    <property type="entry name" value="PAS_fold_3"/>
</dbReference>
<dbReference type="AlphaFoldDB" id="A0A017TB80"/>
<dbReference type="InterPro" id="IPR002645">
    <property type="entry name" value="STAS_dom"/>
</dbReference>
<reference evidence="4 5" key="1">
    <citation type="submission" date="2013-05" db="EMBL/GenBank/DDBJ databases">
        <title>Genome assembly of Chondromyces apiculatus DSM 436.</title>
        <authorList>
            <person name="Sharma G."/>
            <person name="Khatri I."/>
            <person name="Kaur C."/>
            <person name="Mayilraj S."/>
            <person name="Subramanian S."/>
        </authorList>
    </citation>
    <scope>NUCLEOTIDE SEQUENCE [LARGE SCALE GENOMIC DNA]</scope>
    <source>
        <strain evidence="4 5">DSM 436</strain>
    </source>
</reference>
<dbReference type="Proteomes" id="UP000019678">
    <property type="component" value="Unassembled WGS sequence"/>
</dbReference>
<dbReference type="STRING" id="1192034.CAP_2362"/>
<accession>A0A017TB80</accession>
<dbReference type="InterPro" id="IPR051932">
    <property type="entry name" value="Bact_StressResp_Reg"/>
</dbReference>
<dbReference type="SUPFAM" id="SSF52091">
    <property type="entry name" value="SpoIIaa-like"/>
    <property type="match status" value="1"/>
</dbReference>
<comment type="caution">
    <text evidence="4">The sequence shown here is derived from an EMBL/GenBank/DDBJ whole genome shotgun (WGS) entry which is preliminary data.</text>
</comment>
<dbReference type="InterPro" id="IPR035965">
    <property type="entry name" value="PAS-like_dom_sf"/>
</dbReference>
<dbReference type="CDD" id="cd07041">
    <property type="entry name" value="STAS_RsbR_RsbS_like"/>
    <property type="match status" value="1"/>
</dbReference>
<evidence type="ECO:0000313" key="5">
    <source>
        <dbReference type="Proteomes" id="UP000019678"/>
    </source>
</evidence>
<evidence type="ECO:0000259" key="3">
    <source>
        <dbReference type="PROSITE" id="PS50801"/>
    </source>
</evidence>
<dbReference type="NCBIfam" id="TIGR00229">
    <property type="entry name" value="sensory_box"/>
    <property type="match status" value="1"/>
</dbReference>
<organism evidence="4 5">
    <name type="scientific">Chondromyces apiculatus DSM 436</name>
    <dbReference type="NCBI Taxonomy" id="1192034"/>
    <lineage>
        <taxon>Bacteria</taxon>
        <taxon>Pseudomonadati</taxon>
        <taxon>Myxococcota</taxon>
        <taxon>Polyangia</taxon>
        <taxon>Polyangiales</taxon>
        <taxon>Polyangiaceae</taxon>
        <taxon>Chondromyces</taxon>
    </lineage>
</organism>
<dbReference type="PROSITE" id="PS50112">
    <property type="entry name" value="PAS"/>
    <property type="match status" value="1"/>
</dbReference>
<gene>
    <name evidence="4" type="ORF">CAP_2362</name>
</gene>
<proteinExistence type="predicted"/>
<sequence length="374" mass="41151">MLDTFFATCPQLLFVAGADGHIQRTSNSLDRLMGEGSDAGLTLSDLVHPEDREALQEAWARMQEGGAPLHVEVRLRDAQGGYQRLSCDAARSPDGAVVQGGFQPIPVEERHRLRGLFLDTMVEHVPAVVWALDSSGTFLYHDGKLLESLGLRRGHFVGGNVWDIYKDGSVEVANHLRRALTGEVAHYFSESRGIHWENWIIPIPHVHEGQEAPLPVLGFSIDVSRARNAEDALLERLAKIEQQQEIIRQLSTPIIEVWDGVLTLPMFGILDSMRTAEVMDSLLDRITSSRARFAILDMTGVEVVDTGVAGYLIQLVGAIRLLGAEGIVSGIRTSVAQTMITLGADLSQIITHRNLRAALASCIKAMRRDRRSAD</sequence>
<dbReference type="EMBL" id="ASRX01000018">
    <property type="protein sequence ID" value="EYF06172.1"/>
    <property type="molecule type" value="Genomic_DNA"/>
</dbReference>
<dbReference type="PANTHER" id="PTHR33745:SF3">
    <property type="entry name" value="RSBT CO-ANTAGONIST PROTEIN RSBRC"/>
    <property type="match status" value="1"/>
</dbReference>
<feature type="domain" description="PAS" evidence="2">
    <location>
        <begin position="118"/>
        <end position="183"/>
    </location>
</feature>
<evidence type="ECO:0000259" key="2">
    <source>
        <dbReference type="PROSITE" id="PS50112"/>
    </source>
</evidence>
<dbReference type="Pfam" id="PF01740">
    <property type="entry name" value="STAS"/>
    <property type="match status" value="1"/>
</dbReference>
<dbReference type="Gene3D" id="3.30.450.20">
    <property type="entry name" value="PAS domain"/>
    <property type="match status" value="2"/>
</dbReference>
<dbReference type="Gene3D" id="3.30.750.24">
    <property type="entry name" value="STAS domain"/>
    <property type="match status" value="1"/>
</dbReference>